<proteinExistence type="predicted"/>
<evidence type="ECO:0000313" key="1">
    <source>
        <dbReference type="EnsemblPlants" id="MELO3C032520.2.1"/>
    </source>
</evidence>
<dbReference type="Gramene" id="MELO3C032520.2.1">
    <property type="protein sequence ID" value="MELO3C032520.2.1"/>
    <property type="gene ID" value="MELO3C032520.2"/>
</dbReference>
<dbReference type="EnsemblPlants" id="MELO3C032520.2.1">
    <property type="protein sequence ID" value="MELO3C032520.2.1"/>
    <property type="gene ID" value="MELO3C032520.2"/>
</dbReference>
<dbReference type="AlphaFoldDB" id="A0A9I9EE72"/>
<accession>A0A9I9EE72</accession>
<protein>
    <submittedName>
        <fullName evidence="1">Uncharacterized protein</fullName>
    </submittedName>
</protein>
<organism evidence="1">
    <name type="scientific">Cucumis melo</name>
    <name type="common">Muskmelon</name>
    <dbReference type="NCBI Taxonomy" id="3656"/>
    <lineage>
        <taxon>Eukaryota</taxon>
        <taxon>Viridiplantae</taxon>
        <taxon>Streptophyta</taxon>
        <taxon>Embryophyta</taxon>
        <taxon>Tracheophyta</taxon>
        <taxon>Spermatophyta</taxon>
        <taxon>Magnoliopsida</taxon>
        <taxon>eudicotyledons</taxon>
        <taxon>Gunneridae</taxon>
        <taxon>Pentapetalae</taxon>
        <taxon>rosids</taxon>
        <taxon>fabids</taxon>
        <taxon>Cucurbitales</taxon>
        <taxon>Cucurbitaceae</taxon>
        <taxon>Benincaseae</taxon>
        <taxon>Cucumis</taxon>
    </lineage>
</organism>
<reference evidence="1" key="1">
    <citation type="submission" date="2023-03" db="UniProtKB">
        <authorList>
            <consortium name="EnsemblPlants"/>
        </authorList>
    </citation>
    <scope>IDENTIFICATION</scope>
</reference>
<name>A0A9I9EE72_CUCME</name>
<sequence length="147" mass="16244">MRKSMVEDEKKKSGGARGRGKIFGLSSLLRIVLTAHGCSNNFRFNGFRSRADLLLYGLYLILAAENVVDTVLAPTAAHAVDGNYCHIAAVVIAANSLFPYSIRSEFMLITSPNPVSAERKTERQAFTLSCMSKEERIVADDQEHSKY</sequence>